<dbReference type="EMBL" id="LS398110">
    <property type="protein sequence ID" value="SPP93793.1"/>
    <property type="molecule type" value="Genomic_DNA"/>
</dbReference>
<sequence>MCQKPQEDGSLWGGGELNGHPGAATAAIRYSHRLYPGKMSVPGTNDKDGTDVPPFCLSA</sequence>
<evidence type="ECO:0000313" key="3">
    <source>
        <dbReference type="Proteomes" id="UP000246085"/>
    </source>
</evidence>
<name>A0A2U3PXB6_9BRAD</name>
<dbReference type="KEGG" id="bvz:BRAD3257_2725"/>
<accession>A0A2U3PXB6</accession>
<proteinExistence type="predicted"/>
<evidence type="ECO:0000256" key="1">
    <source>
        <dbReference type="SAM" id="MobiDB-lite"/>
    </source>
</evidence>
<dbReference type="AlphaFoldDB" id="A0A2U3PXB6"/>
<reference evidence="2 3" key="1">
    <citation type="submission" date="2018-03" db="EMBL/GenBank/DDBJ databases">
        <authorList>
            <person name="Gully D."/>
        </authorList>
    </citation>
    <scope>NUCLEOTIDE SEQUENCE [LARGE SCALE GENOMIC DNA]</scope>
    <source>
        <strain evidence="2">ORS3257</strain>
    </source>
</reference>
<evidence type="ECO:0000313" key="2">
    <source>
        <dbReference type="EMBL" id="SPP93793.1"/>
    </source>
</evidence>
<organism evidence="2 3">
    <name type="scientific">Bradyrhizobium vignae</name>
    <dbReference type="NCBI Taxonomy" id="1549949"/>
    <lineage>
        <taxon>Bacteria</taxon>
        <taxon>Pseudomonadati</taxon>
        <taxon>Pseudomonadota</taxon>
        <taxon>Alphaproteobacteria</taxon>
        <taxon>Hyphomicrobiales</taxon>
        <taxon>Nitrobacteraceae</taxon>
        <taxon>Bradyrhizobium</taxon>
    </lineage>
</organism>
<dbReference type="Proteomes" id="UP000246085">
    <property type="component" value="Chromosome BRAD3257"/>
</dbReference>
<protein>
    <submittedName>
        <fullName evidence="2">Uncharacterized protein</fullName>
    </submittedName>
</protein>
<gene>
    <name evidence="2" type="ORF">BRAD3257_2725</name>
</gene>
<feature type="region of interest" description="Disordered" evidence="1">
    <location>
        <begin position="39"/>
        <end position="59"/>
    </location>
</feature>